<gene>
    <name evidence="1" type="ORF">GCM10009844_40640</name>
</gene>
<dbReference type="EMBL" id="BAAAQR010000015">
    <property type="protein sequence ID" value="GAA2154591.1"/>
    <property type="molecule type" value="Genomic_DNA"/>
</dbReference>
<dbReference type="Proteomes" id="UP001501771">
    <property type="component" value="Unassembled WGS sequence"/>
</dbReference>
<sequence length="181" mass="18886">MSATAGTAPASPVAPPSAAEVALGPLRAGLLARASAEADRVRAEAEAEARRRVDAARREAGQLVADARARGAAEAGWILAAEEASARRAARALVLSAQREAWDHLREESRAAVRALLRDPAVRDRLAARLTERLPGATIHDLADGGLSAQTADGRSVDASVEALVERVLPGIEGERLWSAP</sequence>
<protein>
    <submittedName>
        <fullName evidence="1">Uncharacterized protein</fullName>
    </submittedName>
</protein>
<evidence type="ECO:0000313" key="2">
    <source>
        <dbReference type="Proteomes" id="UP001501771"/>
    </source>
</evidence>
<evidence type="ECO:0000313" key="1">
    <source>
        <dbReference type="EMBL" id="GAA2154591.1"/>
    </source>
</evidence>
<dbReference type="RefSeq" id="WP_344156884.1">
    <property type="nucleotide sequence ID" value="NZ_BAAAQR010000015.1"/>
</dbReference>
<keyword evidence="2" id="KW-1185">Reference proteome</keyword>
<proteinExistence type="predicted"/>
<name>A0ABN3A5T5_9ACTN</name>
<organism evidence="1 2">
    <name type="scientific">Nocardioides koreensis</name>
    <dbReference type="NCBI Taxonomy" id="433651"/>
    <lineage>
        <taxon>Bacteria</taxon>
        <taxon>Bacillati</taxon>
        <taxon>Actinomycetota</taxon>
        <taxon>Actinomycetes</taxon>
        <taxon>Propionibacteriales</taxon>
        <taxon>Nocardioidaceae</taxon>
        <taxon>Nocardioides</taxon>
    </lineage>
</organism>
<reference evidence="2" key="1">
    <citation type="journal article" date="2019" name="Int. J. Syst. Evol. Microbiol.">
        <title>The Global Catalogue of Microorganisms (GCM) 10K type strain sequencing project: providing services to taxonomists for standard genome sequencing and annotation.</title>
        <authorList>
            <consortium name="The Broad Institute Genomics Platform"/>
            <consortium name="The Broad Institute Genome Sequencing Center for Infectious Disease"/>
            <person name="Wu L."/>
            <person name="Ma J."/>
        </authorList>
    </citation>
    <scope>NUCLEOTIDE SEQUENCE [LARGE SCALE GENOMIC DNA]</scope>
    <source>
        <strain evidence="2">JCM 16022</strain>
    </source>
</reference>
<accession>A0ABN3A5T5</accession>
<comment type="caution">
    <text evidence="1">The sequence shown here is derived from an EMBL/GenBank/DDBJ whole genome shotgun (WGS) entry which is preliminary data.</text>
</comment>